<evidence type="ECO:0000256" key="2">
    <source>
        <dbReference type="SAM" id="SignalP"/>
    </source>
</evidence>
<keyword evidence="1" id="KW-0812">Transmembrane</keyword>
<evidence type="ECO:0000256" key="1">
    <source>
        <dbReference type="SAM" id="Phobius"/>
    </source>
</evidence>
<dbReference type="Proteomes" id="UP000230869">
    <property type="component" value="Unassembled WGS sequence"/>
</dbReference>
<evidence type="ECO:0000313" key="4">
    <source>
        <dbReference type="Proteomes" id="UP000230869"/>
    </source>
</evidence>
<dbReference type="EMBL" id="PCWW01000070">
    <property type="protein sequence ID" value="PIR12801.1"/>
    <property type="molecule type" value="Genomic_DNA"/>
</dbReference>
<reference evidence="3 4" key="1">
    <citation type="submission" date="2017-09" db="EMBL/GenBank/DDBJ databases">
        <title>Depth-based differentiation of microbial function through sediment-hosted aquifers and enrichment of novel symbionts in the deep terrestrial subsurface.</title>
        <authorList>
            <person name="Probst A.J."/>
            <person name="Ladd B."/>
            <person name="Jarett J.K."/>
            <person name="Geller-Mcgrath D.E."/>
            <person name="Sieber C.M."/>
            <person name="Emerson J.B."/>
            <person name="Anantharaman K."/>
            <person name="Thomas B.C."/>
            <person name="Malmstrom R."/>
            <person name="Stieglmeier M."/>
            <person name="Klingl A."/>
            <person name="Woyke T."/>
            <person name="Ryan C.M."/>
            <person name="Banfield J.F."/>
        </authorList>
    </citation>
    <scope>NUCLEOTIDE SEQUENCE [LARGE SCALE GENOMIC DNA]</scope>
    <source>
        <strain evidence="3">CG11_big_fil_rev_8_21_14_0_20_39_10</strain>
    </source>
</reference>
<dbReference type="Pfam" id="PF18895">
    <property type="entry name" value="T4SS_pilin"/>
    <property type="match status" value="1"/>
</dbReference>
<evidence type="ECO:0000313" key="3">
    <source>
        <dbReference type="EMBL" id="PIR12801.1"/>
    </source>
</evidence>
<feature type="transmembrane region" description="Helical" evidence="1">
    <location>
        <begin position="56"/>
        <end position="81"/>
    </location>
</feature>
<name>A0A2M6K832_9BACT</name>
<feature type="signal peptide" evidence="2">
    <location>
        <begin position="1"/>
        <end position="25"/>
    </location>
</feature>
<gene>
    <name evidence="3" type="ORF">COV49_04155</name>
</gene>
<keyword evidence="1" id="KW-1133">Transmembrane helix</keyword>
<proteinExistence type="predicted"/>
<organism evidence="3 4">
    <name type="scientific">Candidatus Falkowbacteria bacterium CG11_big_fil_rev_8_21_14_0_20_39_10</name>
    <dbReference type="NCBI Taxonomy" id="1974570"/>
    <lineage>
        <taxon>Bacteria</taxon>
        <taxon>Candidatus Falkowiibacteriota</taxon>
    </lineage>
</organism>
<keyword evidence="2" id="KW-0732">Signal</keyword>
<keyword evidence="1" id="KW-0472">Membrane</keyword>
<dbReference type="AlphaFoldDB" id="A0A2M6K832"/>
<feature type="chain" id="PRO_5014669685" evidence="2">
    <location>
        <begin position="26"/>
        <end position="136"/>
    </location>
</feature>
<accession>A0A2M6K832</accession>
<feature type="transmembrane region" description="Helical" evidence="1">
    <location>
        <begin position="102"/>
        <end position="123"/>
    </location>
</feature>
<comment type="caution">
    <text evidence="3">The sequence shown here is derived from an EMBL/GenBank/DDBJ whole genome shotgun (WGS) entry which is preliminary data.</text>
</comment>
<dbReference type="InterPro" id="IPR043993">
    <property type="entry name" value="T4SS_pilin"/>
</dbReference>
<protein>
    <submittedName>
        <fullName evidence="3">Uncharacterized protein</fullName>
    </submittedName>
</protein>
<sequence length="136" mass="14789">MNYKKVVSICFILSFVFLFSFAAQAEIDWLTKLNSGADKTGIYQTNTDTSQSAAAIARYTGAVLSIGAFLGFIFIIQIVIAGYEWMTARGNEEKIEKSQKRIMYATIGIIILAGLYAVANFFISQLGGATGYKIGG</sequence>